<keyword evidence="2" id="KW-0813">Transport</keyword>
<dbReference type="PRINTS" id="PR01035">
    <property type="entry name" value="TCRTETA"/>
</dbReference>
<feature type="transmembrane region" description="Helical" evidence="7">
    <location>
        <begin position="326"/>
        <end position="347"/>
    </location>
</feature>
<feature type="transmembrane region" description="Helical" evidence="7">
    <location>
        <begin position="102"/>
        <end position="127"/>
    </location>
</feature>
<evidence type="ECO:0000256" key="4">
    <source>
        <dbReference type="ARBA" id="ARBA00022989"/>
    </source>
</evidence>
<keyword evidence="5 7" id="KW-0472">Membrane</keyword>
<evidence type="ECO:0000256" key="3">
    <source>
        <dbReference type="ARBA" id="ARBA00022692"/>
    </source>
</evidence>
<evidence type="ECO:0000256" key="7">
    <source>
        <dbReference type="SAM" id="Phobius"/>
    </source>
</evidence>
<dbReference type="EMBL" id="JADNYJ010000150">
    <property type="protein sequence ID" value="KAF8879293.1"/>
    <property type="molecule type" value="Genomic_DNA"/>
</dbReference>
<dbReference type="GO" id="GO:0022857">
    <property type="term" value="F:transmembrane transporter activity"/>
    <property type="evidence" value="ECO:0007669"/>
    <property type="project" value="InterPro"/>
</dbReference>
<feature type="transmembrane region" description="Helical" evidence="7">
    <location>
        <begin position="465"/>
        <end position="484"/>
    </location>
</feature>
<evidence type="ECO:0000256" key="6">
    <source>
        <dbReference type="SAM" id="MobiDB-lite"/>
    </source>
</evidence>
<proteinExistence type="predicted"/>
<dbReference type="GO" id="GO:0016020">
    <property type="term" value="C:membrane"/>
    <property type="evidence" value="ECO:0007669"/>
    <property type="project" value="UniProtKB-SubCell"/>
</dbReference>
<dbReference type="AlphaFoldDB" id="A0A9P5NDM0"/>
<feature type="transmembrane region" description="Helical" evidence="7">
    <location>
        <begin position="295"/>
        <end position="314"/>
    </location>
</feature>
<protein>
    <submittedName>
        <fullName evidence="9">Major facilitator superfamily multidrug-resistance, DHA1 sub-family</fullName>
    </submittedName>
</protein>
<dbReference type="OrthoDB" id="419616at2759"/>
<evidence type="ECO:0000256" key="2">
    <source>
        <dbReference type="ARBA" id="ARBA00022448"/>
    </source>
</evidence>
<name>A0A9P5NDM0_GYMJU</name>
<evidence type="ECO:0000313" key="9">
    <source>
        <dbReference type="EMBL" id="KAF8879293.1"/>
    </source>
</evidence>
<feature type="region of interest" description="Disordered" evidence="6">
    <location>
        <begin position="233"/>
        <end position="260"/>
    </location>
</feature>
<feature type="compositionally biased region" description="Polar residues" evidence="6">
    <location>
        <begin position="1"/>
        <end position="12"/>
    </location>
</feature>
<keyword evidence="10" id="KW-1185">Reference proteome</keyword>
<gene>
    <name evidence="9" type="ORF">CPB84DRAFT_1793347</name>
</gene>
<accession>A0A9P5NDM0</accession>
<dbReference type="Proteomes" id="UP000724874">
    <property type="component" value="Unassembled WGS sequence"/>
</dbReference>
<comment type="caution">
    <text evidence="9">The sequence shown here is derived from an EMBL/GenBank/DDBJ whole genome shotgun (WGS) entry which is preliminary data.</text>
</comment>
<dbReference type="InterPro" id="IPR020846">
    <property type="entry name" value="MFS_dom"/>
</dbReference>
<keyword evidence="4 7" id="KW-1133">Transmembrane helix</keyword>
<sequence>MTAQGESSQAEQASHEDAIDKPTPLPRSQLLSVFLIQGTEPITATVIYPFINQLVRETGITGGDETKTGYYAGVIESVFFFTECVTCVQWGYLSDRFGRRPILLCAPLGLTIAMFLFGSSTTFWSLAVSRCLQGLFNGNIGVAKSIIAELTDSTNRGDAYAAMPIIWNTGVTIGPILGGTFSNPAKQWPNSFGRIPYLRSHPYFLPCFLAGLFSFTAFLVALLKLKETLPSKFQKSQNTNDPEGRPLIEDENVSHYGSNGSSSSFSVISEPQSVTPPVSQAVFTPPILRTLMNHFFLAGLDMSHFVLLPLMYSTPLEYGGLGLDPFKIGFTLGAFGFVNSLIQANFLGGFLRKHGARKVYICSFSGLLGCFTMYPILKFFSQQAHGVNPVVVACIIVQLMFQSLISFAFGSLQVILVESVPEGGPLGAVNGVAQMLASGLRAIAPTFASSLFSLSLQKNLAGGNMVYYILIALTLVGIRCSFFMPSKSARDKKGTSSPTP</sequence>
<evidence type="ECO:0000259" key="8">
    <source>
        <dbReference type="PROSITE" id="PS50850"/>
    </source>
</evidence>
<keyword evidence="3 7" id="KW-0812">Transmembrane</keyword>
<dbReference type="InterPro" id="IPR001958">
    <property type="entry name" value="Tet-R_TetA/multi-R_MdtG-like"/>
</dbReference>
<comment type="subcellular location">
    <subcellularLocation>
        <location evidence="1">Membrane</location>
        <topology evidence="1">Multi-pass membrane protein</topology>
    </subcellularLocation>
</comment>
<feature type="transmembrane region" description="Helical" evidence="7">
    <location>
        <begin position="389"/>
        <end position="416"/>
    </location>
</feature>
<feature type="transmembrane region" description="Helical" evidence="7">
    <location>
        <begin position="203"/>
        <end position="225"/>
    </location>
</feature>
<reference evidence="9" key="1">
    <citation type="submission" date="2020-11" db="EMBL/GenBank/DDBJ databases">
        <authorList>
            <consortium name="DOE Joint Genome Institute"/>
            <person name="Ahrendt S."/>
            <person name="Riley R."/>
            <person name="Andreopoulos W."/>
            <person name="LaButti K."/>
            <person name="Pangilinan J."/>
            <person name="Ruiz-duenas F.J."/>
            <person name="Barrasa J.M."/>
            <person name="Sanchez-Garcia M."/>
            <person name="Camarero S."/>
            <person name="Miyauchi S."/>
            <person name="Serrano A."/>
            <person name="Linde D."/>
            <person name="Babiker R."/>
            <person name="Drula E."/>
            <person name="Ayuso-Fernandez I."/>
            <person name="Pacheco R."/>
            <person name="Padilla G."/>
            <person name="Ferreira P."/>
            <person name="Barriuso J."/>
            <person name="Kellner H."/>
            <person name="Castanera R."/>
            <person name="Alfaro M."/>
            <person name="Ramirez L."/>
            <person name="Pisabarro A.G."/>
            <person name="Kuo A."/>
            <person name="Tritt A."/>
            <person name="Lipzen A."/>
            <person name="He G."/>
            <person name="Yan M."/>
            <person name="Ng V."/>
            <person name="Cullen D."/>
            <person name="Martin F."/>
            <person name="Rosso M.-N."/>
            <person name="Henrissat B."/>
            <person name="Hibbett D."/>
            <person name="Martinez A.T."/>
            <person name="Grigoriev I.V."/>
        </authorList>
    </citation>
    <scope>NUCLEOTIDE SEQUENCE</scope>
    <source>
        <strain evidence="9">AH 44721</strain>
    </source>
</reference>
<evidence type="ECO:0000256" key="1">
    <source>
        <dbReference type="ARBA" id="ARBA00004141"/>
    </source>
</evidence>
<dbReference type="Gene3D" id="1.20.1250.20">
    <property type="entry name" value="MFS general substrate transporter like domains"/>
    <property type="match status" value="1"/>
</dbReference>
<evidence type="ECO:0000256" key="5">
    <source>
        <dbReference type="ARBA" id="ARBA00023136"/>
    </source>
</evidence>
<dbReference type="InterPro" id="IPR036259">
    <property type="entry name" value="MFS_trans_sf"/>
</dbReference>
<organism evidence="9 10">
    <name type="scientific">Gymnopilus junonius</name>
    <name type="common">Spectacular rustgill mushroom</name>
    <name type="synonym">Gymnopilus spectabilis subsp. junonius</name>
    <dbReference type="NCBI Taxonomy" id="109634"/>
    <lineage>
        <taxon>Eukaryota</taxon>
        <taxon>Fungi</taxon>
        <taxon>Dikarya</taxon>
        <taxon>Basidiomycota</taxon>
        <taxon>Agaricomycotina</taxon>
        <taxon>Agaricomycetes</taxon>
        <taxon>Agaricomycetidae</taxon>
        <taxon>Agaricales</taxon>
        <taxon>Agaricineae</taxon>
        <taxon>Hymenogastraceae</taxon>
        <taxon>Gymnopilus</taxon>
    </lineage>
</organism>
<feature type="region of interest" description="Disordered" evidence="6">
    <location>
        <begin position="1"/>
        <end position="24"/>
    </location>
</feature>
<dbReference type="PROSITE" id="PS50850">
    <property type="entry name" value="MFS"/>
    <property type="match status" value="1"/>
</dbReference>
<dbReference type="PANTHER" id="PTHR23504">
    <property type="entry name" value="MAJOR FACILITATOR SUPERFAMILY DOMAIN-CONTAINING PROTEIN 10"/>
    <property type="match status" value="1"/>
</dbReference>
<dbReference type="Pfam" id="PF07690">
    <property type="entry name" value="MFS_1"/>
    <property type="match status" value="1"/>
</dbReference>
<dbReference type="SUPFAM" id="SSF103473">
    <property type="entry name" value="MFS general substrate transporter"/>
    <property type="match status" value="1"/>
</dbReference>
<dbReference type="CDD" id="cd17330">
    <property type="entry name" value="MFS_SLC46_TetA_like"/>
    <property type="match status" value="1"/>
</dbReference>
<dbReference type="PANTHER" id="PTHR23504:SF15">
    <property type="entry name" value="MAJOR FACILITATOR SUPERFAMILY (MFS) PROFILE DOMAIN-CONTAINING PROTEIN"/>
    <property type="match status" value="1"/>
</dbReference>
<feature type="domain" description="Major facilitator superfamily (MFS) profile" evidence="8">
    <location>
        <begin position="29"/>
        <end position="489"/>
    </location>
</feature>
<dbReference type="InterPro" id="IPR011701">
    <property type="entry name" value="MFS"/>
</dbReference>
<evidence type="ECO:0000313" key="10">
    <source>
        <dbReference type="Proteomes" id="UP000724874"/>
    </source>
</evidence>